<accession>A0AAF0FPZ8</accession>
<protein>
    <submittedName>
        <fullName evidence="1">Uncharacterized protein</fullName>
    </submittedName>
</protein>
<dbReference type="GeneID" id="79949428"/>
<evidence type="ECO:0000313" key="1">
    <source>
        <dbReference type="EMBL" id="WFN37462.1"/>
    </source>
</evidence>
<proteinExistence type="predicted"/>
<dbReference type="AlphaFoldDB" id="A0AAF0FPZ8"/>
<dbReference type="EMBL" id="CP091092">
    <property type="protein sequence ID" value="WFN37462.1"/>
    <property type="molecule type" value="Genomic_DNA"/>
</dbReference>
<name>A0AAF0FPZ8_9EURY</name>
<organism evidence="1 2">
    <name type="scientific">Methanomicrobium antiquum</name>
    <dbReference type="NCBI Taxonomy" id="487686"/>
    <lineage>
        <taxon>Archaea</taxon>
        <taxon>Methanobacteriati</taxon>
        <taxon>Methanobacteriota</taxon>
        <taxon>Stenosarchaea group</taxon>
        <taxon>Methanomicrobia</taxon>
        <taxon>Methanomicrobiales</taxon>
        <taxon>Methanomicrobiaceae</taxon>
        <taxon>Methanomicrobium</taxon>
    </lineage>
</organism>
<sequence>MITEVATATYLETKEFIKIAKHIQNQIESNKKQSLRIECNKGIGTISTFVKIDGKFDKWYRKITGGKIVIPSLHLYDVKTTIYSPFPDRITNNSTIHGDKCIIDLNPALEADFFSFDLSYRIDPDYSRQLVKSRSPAELIKGKVKYDLTAQLKNPKSLQMGLSEVDIENFPVTARIHINEKINSQIPEYIKRLTELEFSDDRNPHNFKIEIKNKQEIARLRKKLGNEKLEDKINNLSHLLSERNFINYINMDGEFKLNGCERGSDFFKAFGRYQLPKYMNVVSLTDLSLEKMAAKGTLIYDSKSFDRDVKNSF</sequence>
<keyword evidence="2" id="KW-1185">Reference proteome</keyword>
<reference evidence="1" key="1">
    <citation type="submission" date="2022-01" db="EMBL/GenBank/DDBJ databases">
        <title>Complete genome of Methanomicrobium antiquum DSM 21220.</title>
        <authorList>
            <person name="Chen S.-C."/>
            <person name="You Y.-T."/>
            <person name="Zhou Y.-Z."/>
            <person name="Lai M.-C."/>
        </authorList>
    </citation>
    <scope>NUCLEOTIDE SEQUENCE</scope>
    <source>
        <strain evidence="1">DSM 21220</strain>
    </source>
</reference>
<evidence type="ECO:0000313" key="2">
    <source>
        <dbReference type="Proteomes" id="UP001218895"/>
    </source>
</evidence>
<dbReference type="RefSeq" id="WP_278100303.1">
    <property type="nucleotide sequence ID" value="NZ_CP091092.1"/>
</dbReference>
<dbReference type="KEGG" id="manq:L1994_03485"/>
<gene>
    <name evidence="1" type="ORF">L1994_03485</name>
</gene>
<dbReference type="Proteomes" id="UP001218895">
    <property type="component" value="Chromosome"/>
</dbReference>